<organism evidence="3 4">
    <name type="scientific">Donghicola tyrosinivorans</name>
    <dbReference type="NCBI Taxonomy" id="1652492"/>
    <lineage>
        <taxon>Bacteria</taxon>
        <taxon>Pseudomonadati</taxon>
        <taxon>Pseudomonadota</taxon>
        <taxon>Alphaproteobacteria</taxon>
        <taxon>Rhodobacterales</taxon>
        <taxon>Roseobacteraceae</taxon>
        <taxon>Donghicola</taxon>
    </lineage>
</organism>
<gene>
    <name evidence="3" type="ORF">CLV74_101277</name>
</gene>
<keyword evidence="3" id="KW-0238">DNA-binding</keyword>
<proteinExistence type="predicted"/>
<dbReference type="Proteomes" id="UP000238392">
    <property type="component" value="Unassembled WGS sequence"/>
</dbReference>
<evidence type="ECO:0000259" key="2">
    <source>
        <dbReference type="Pfam" id="PF13280"/>
    </source>
</evidence>
<dbReference type="Gene3D" id="1.10.10.10">
    <property type="entry name" value="Winged helix-like DNA-binding domain superfamily/Winged helix DNA-binding domain"/>
    <property type="match status" value="1"/>
</dbReference>
<dbReference type="PANTHER" id="PTHR34580:SF3">
    <property type="entry name" value="PROTEIN PAFB"/>
    <property type="match status" value="1"/>
</dbReference>
<dbReference type="GO" id="GO:0003677">
    <property type="term" value="F:DNA binding"/>
    <property type="evidence" value="ECO:0007669"/>
    <property type="project" value="UniProtKB-KW"/>
</dbReference>
<evidence type="ECO:0000313" key="4">
    <source>
        <dbReference type="Proteomes" id="UP000238392"/>
    </source>
</evidence>
<dbReference type="Pfam" id="PF08279">
    <property type="entry name" value="HTH_11"/>
    <property type="match status" value="1"/>
</dbReference>
<dbReference type="InterPro" id="IPR036388">
    <property type="entry name" value="WH-like_DNA-bd_sf"/>
</dbReference>
<name>A0A2T0X595_9RHOB</name>
<evidence type="ECO:0000259" key="1">
    <source>
        <dbReference type="Pfam" id="PF08279"/>
    </source>
</evidence>
<dbReference type="PANTHER" id="PTHR34580">
    <property type="match status" value="1"/>
</dbReference>
<comment type="caution">
    <text evidence="3">The sequence shown here is derived from an EMBL/GenBank/DDBJ whole genome shotgun (WGS) entry which is preliminary data.</text>
</comment>
<feature type="domain" description="WYL" evidence="2">
    <location>
        <begin position="140"/>
        <end position="204"/>
    </location>
</feature>
<dbReference type="InterPro" id="IPR051534">
    <property type="entry name" value="CBASS_pafABC_assoc_protein"/>
</dbReference>
<dbReference type="SUPFAM" id="SSF46785">
    <property type="entry name" value="Winged helix' DNA-binding domain"/>
    <property type="match status" value="1"/>
</dbReference>
<dbReference type="InterPro" id="IPR026881">
    <property type="entry name" value="WYL_dom"/>
</dbReference>
<protein>
    <submittedName>
        <fullName evidence="3">Putative DNA-binding transcriptional regulator YafY</fullName>
    </submittedName>
</protein>
<dbReference type="Pfam" id="PF13280">
    <property type="entry name" value="WYL"/>
    <property type="match status" value="1"/>
</dbReference>
<dbReference type="PROSITE" id="PS52050">
    <property type="entry name" value="WYL"/>
    <property type="match status" value="1"/>
</dbReference>
<keyword evidence="4" id="KW-1185">Reference proteome</keyword>
<feature type="domain" description="Helix-turn-helix type 11" evidence="1">
    <location>
        <begin position="6"/>
        <end position="59"/>
    </location>
</feature>
<dbReference type="InterPro" id="IPR036390">
    <property type="entry name" value="WH_DNA-bd_sf"/>
</dbReference>
<dbReference type="OrthoDB" id="9807255at2"/>
<dbReference type="AlphaFoldDB" id="A0A2T0X595"/>
<reference evidence="3 4" key="1">
    <citation type="submission" date="2018-03" db="EMBL/GenBank/DDBJ databases">
        <title>Genomic Encyclopedia of Archaeal and Bacterial Type Strains, Phase II (KMG-II): from individual species to whole genera.</title>
        <authorList>
            <person name="Goeker M."/>
        </authorList>
    </citation>
    <scope>NUCLEOTIDE SEQUENCE [LARGE SCALE GENOMIC DNA]</scope>
    <source>
        <strain evidence="3 4">DSM 100212</strain>
    </source>
</reference>
<sequence>MRRTDRLFQIIQILRSARRPVTGRELADELEISLRTLYRDMAELIAQRVPVQGEAGTGYVLRDGYDMPPLMLTPDELEAAALGAAWVAARCDPALAAAARDLVAKLSEAIPEELRPYILESGARTVSFRPNPTEAFDTSDLRLAIRERLRLTFDYSDADNRQSRRTIWPLFIAYLEEVRIVVAWCETRQDFRHFRTDRIAALEVHDTPYPAKRSALIRRWEGMQKASGYRAREIAHRTPSNI</sequence>
<evidence type="ECO:0000313" key="3">
    <source>
        <dbReference type="EMBL" id="PRY94142.1"/>
    </source>
</evidence>
<dbReference type="InterPro" id="IPR013196">
    <property type="entry name" value="HTH_11"/>
</dbReference>
<accession>A0A2T0X595</accession>
<dbReference type="RefSeq" id="WP_106262409.1">
    <property type="nucleotide sequence ID" value="NZ_PVTQ01000001.1"/>
</dbReference>
<dbReference type="EMBL" id="PVTQ01000001">
    <property type="protein sequence ID" value="PRY94142.1"/>
    <property type="molecule type" value="Genomic_DNA"/>
</dbReference>